<sequence>MITPRKTRIPYLDFLKFFAIASVLLGHSVEQTTGNDFWDNPIWSFIYTYHMPLFMLLCGYFFGSSLNLSFGELVKKKFVQLVIPSLSAFAIMYAFVMLTGYNPCPELMDFSWFGFFNAVWFLKCVFFCYLIGYIALKSLRSFWAAALVSIVLFTILPIGNVDNINFMLPMFWLGYFCQKEQEVIDRHRRRLLIASLVAFAALLPFWSGRLTVYMVPIQVVDWTNGTVDWTNLNITVYRMIIGIVGSMVFFLSAPWVYGKIEHGRLTPTLNNLGKCTLGIYWTQTFLLECTLHGLGFYVGTAGSFIAGPVVATIELILCYQVVLLLKKHRYTRLLLLGEK</sequence>
<dbReference type="InterPro" id="IPR002656">
    <property type="entry name" value="Acyl_transf_3_dom"/>
</dbReference>
<evidence type="ECO:0000313" key="3">
    <source>
        <dbReference type="EMBL" id="RHD73020.1"/>
    </source>
</evidence>
<feature type="transmembrane region" description="Helical" evidence="1">
    <location>
        <begin position="191"/>
        <end position="215"/>
    </location>
</feature>
<proteinExistence type="predicted"/>
<keyword evidence="1" id="KW-0472">Membrane</keyword>
<dbReference type="AlphaFoldDB" id="A0A414GUP0"/>
<evidence type="ECO:0000259" key="2">
    <source>
        <dbReference type="Pfam" id="PF01757"/>
    </source>
</evidence>
<name>A0A414GUP0_PHOVU</name>
<protein>
    <submittedName>
        <fullName evidence="3">Acyltransferase</fullName>
    </submittedName>
</protein>
<gene>
    <name evidence="3" type="ORF">DW783_19100</name>
</gene>
<feature type="transmembrane region" description="Helical" evidence="1">
    <location>
        <begin position="142"/>
        <end position="158"/>
    </location>
</feature>
<keyword evidence="1" id="KW-1133">Transmembrane helix</keyword>
<accession>A0A414GUP0</accession>
<feature type="transmembrane region" description="Helical" evidence="1">
    <location>
        <begin position="235"/>
        <end position="257"/>
    </location>
</feature>
<feature type="transmembrane region" description="Helical" evidence="1">
    <location>
        <begin position="49"/>
        <end position="69"/>
    </location>
</feature>
<dbReference type="RefSeq" id="WP_117462848.1">
    <property type="nucleotide sequence ID" value="NZ_CAXTBS010000013.1"/>
</dbReference>
<feature type="transmembrane region" description="Helical" evidence="1">
    <location>
        <begin position="81"/>
        <end position="101"/>
    </location>
</feature>
<keyword evidence="3" id="KW-0808">Transferase</keyword>
<dbReference type="InterPro" id="IPR052734">
    <property type="entry name" value="Nod_factor_acetyltransferase"/>
</dbReference>
<organism evidence="3 4">
    <name type="scientific">Phocaeicola vulgatus</name>
    <name type="common">Bacteroides vulgatus</name>
    <dbReference type="NCBI Taxonomy" id="821"/>
    <lineage>
        <taxon>Bacteria</taxon>
        <taxon>Pseudomonadati</taxon>
        <taxon>Bacteroidota</taxon>
        <taxon>Bacteroidia</taxon>
        <taxon>Bacteroidales</taxon>
        <taxon>Bacteroidaceae</taxon>
        <taxon>Phocaeicola</taxon>
    </lineage>
</organism>
<evidence type="ECO:0000313" key="4">
    <source>
        <dbReference type="Proteomes" id="UP000283429"/>
    </source>
</evidence>
<keyword evidence="1" id="KW-0812">Transmembrane</keyword>
<feature type="transmembrane region" description="Helical" evidence="1">
    <location>
        <begin position="12"/>
        <end position="29"/>
    </location>
</feature>
<reference evidence="3 4" key="1">
    <citation type="submission" date="2018-08" db="EMBL/GenBank/DDBJ databases">
        <title>A genome reference for cultivated species of the human gut microbiota.</title>
        <authorList>
            <person name="Zou Y."/>
            <person name="Xue W."/>
            <person name="Luo G."/>
        </authorList>
    </citation>
    <scope>NUCLEOTIDE SEQUENCE [LARGE SCALE GENOMIC DNA]</scope>
    <source>
        <strain evidence="3 4">AM30-40</strain>
    </source>
</reference>
<feature type="transmembrane region" description="Helical" evidence="1">
    <location>
        <begin position="113"/>
        <end position="135"/>
    </location>
</feature>
<evidence type="ECO:0000256" key="1">
    <source>
        <dbReference type="SAM" id="Phobius"/>
    </source>
</evidence>
<dbReference type="PANTHER" id="PTHR37312">
    <property type="entry name" value="MEMBRANE-BOUND ACYLTRANSFERASE YKRP-RELATED"/>
    <property type="match status" value="1"/>
</dbReference>
<dbReference type="PANTHER" id="PTHR37312:SF1">
    <property type="entry name" value="MEMBRANE-BOUND ACYLTRANSFERASE YKRP-RELATED"/>
    <property type="match status" value="1"/>
</dbReference>
<dbReference type="Pfam" id="PF01757">
    <property type="entry name" value="Acyl_transf_3"/>
    <property type="match status" value="1"/>
</dbReference>
<comment type="caution">
    <text evidence="3">The sequence shown here is derived from an EMBL/GenBank/DDBJ whole genome shotgun (WGS) entry which is preliminary data.</text>
</comment>
<dbReference type="EMBL" id="QSJM01000076">
    <property type="protein sequence ID" value="RHD73020.1"/>
    <property type="molecule type" value="Genomic_DNA"/>
</dbReference>
<feature type="transmembrane region" description="Helical" evidence="1">
    <location>
        <begin position="304"/>
        <end position="325"/>
    </location>
</feature>
<keyword evidence="3" id="KW-0012">Acyltransferase</keyword>
<feature type="domain" description="Acyltransferase 3" evidence="2">
    <location>
        <begin position="10"/>
        <end position="305"/>
    </location>
</feature>
<dbReference type="Proteomes" id="UP000283429">
    <property type="component" value="Unassembled WGS sequence"/>
</dbReference>
<dbReference type="GO" id="GO:0016747">
    <property type="term" value="F:acyltransferase activity, transferring groups other than amino-acyl groups"/>
    <property type="evidence" value="ECO:0007669"/>
    <property type="project" value="InterPro"/>
</dbReference>